<evidence type="ECO:0000259" key="11">
    <source>
        <dbReference type="Pfam" id="PF01937"/>
    </source>
</evidence>
<dbReference type="FunFam" id="3.40.50.10880:FF:000005">
    <property type="entry name" value="DUF89-domain-containing protein"/>
    <property type="match status" value="1"/>
</dbReference>
<evidence type="ECO:0000256" key="10">
    <source>
        <dbReference type="RuleBase" id="RU367030"/>
    </source>
</evidence>
<dbReference type="AlphaFoldDB" id="A0A6J2UC00"/>
<comment type="cofactor">
    <cofactor evidence="10">
        <name>Mn(2+)</name>
        <dbReference type="ChEBI" id="CHEBI:29035"/>
    </cofactor>
    <cofactor evidence="10">
        <name>Ni(2+)</name>
        <dbReference type="ChEBI" id="CHEBI:49786"/>
    </cofactor>
</comment>
<dbReference type="SUPFAM" id="SSF111321">
    <property type="entry name" value="AF1104-like"/>
    <property type="match status" value="1"/>
</dbReference>
<comment type="catalytic activity">
    <reaction evidence="2 10">
        <text>beta-D-fructose 1-phosphate + H2O = D-fructose + phosphate</text>
        <dbReference type="Rhea" id="RHEA:35603"/>
        <dbReference type="ChEBI" id="CHEBI:15377"/>
        <dbReference type="ChEBI" id="CHEBI:37721"/>
        <dbReference type="ChEBI" id="CHEBI:43474"/>
        <dbReference type="ChEBI" id="CHEBI:138881"/>
    </reaction>
</comment>
<dbReference type="PANTHER" id="PTHR12260:SF6">
    <property type="entry name" value="DAMAGE-CONTROL PHOSPHATASE ARMT1"/>
    <property type="match status" value="1"/>
</dbReference>
<dbReference type="GO" id="GO:0046872">
    <property type="term" value="F:metal ion binding"/>
    <property type="evidence" value="ECO:0007669"/>
    <property type="project" value="UniProtKB-UniRule"/>
</dbReference>
<dbReference type="RefSeq" id="XP_030385570.1">
    <property type="nucleotide sequence ID" value="XM_030529710.1"/>
</dbReference>
<protein>
    <recommendedName>
        <fullName evidence="10">Sugar phosphate phosphatase</fullName>
        <ecNumber evidence="10">2.1.1.-</ecNumber>
        <ecNumber evidence="10">3.1.3.-</ecNumber>
    </recommendedName>
</protein>
<comment type="function">
    <text evidence="8 10">Metal-dependent phosphatase that shows phosphatase activity against several substrates, including fructose-1-phosphate and fructose-6-phosphate. Its preference for fructose-1-phosphate, a strong glycating agent that causes DNA damage rather than a canonical yeast metabolite, suggests a damage-control function in hexose phosphate metabolism. Has also been shown to have O-methyltransferase activity that methylates glutamate residues of target proteins to form gamma-glutamyl methyl ester residues. Possibly methylates PCNA, suggesting it is involved in the DNA damage response.</text>
</comment>
<keyword evidence="5 10" id="KW-0479">Metal-binding</keyword>
<organism evidence="12 13">
    <name type="scientific">Drosophila lebanonensis</name>
    <name type="common">Fruit fly</name>
    <name type="synonym">Scaptodrosophila lebanonensis</name>
    <dbReference type="NCBI Taxonomy" id="7225"/>
    <lineage>
        <taxon>Eukaryota</taxon>
        <taxon>Metazoa</taxon>
        <taxon>Ecdysozoa</taxon>
        <taxon>Arthropoda</taxon>
        <taxon>Hexapoda</taxon>
        <taxon>Insecta</taxon>
        <taxon>Pterygota</taxon>
        <taxon>Neoptera</taxon>
        <taxon>Endopterygota</taxon>
        <taxon>Diptera</taxon>
        <taxon>Brachycera</taxon>
        <taxon>Muscomorpha</taxon>
        <taxon>Ephydroidea</taxon>
        <taxon>Drosophilidae</taxon>
        <taxon>Scaptodrosophila</taxon>
    </lineage>
</organism>
<dbReference type="GO" id="GO:0032259">
    <property type="term" value="P:methylation"/>
    <property type="evidence" value="ECO:0007669"/>
    <property type="project" value="UniProtKB-KW"/>
</dbReference>
<dbReference type="InterPro" id="IPR002791">
    <property type="entry name" value="ARMT1-like_metal-bd"/>
</dbReference>
<dbReference type="GO" id="GO:0030643">
    <property type="term" value="P:intracellular phosphate ion homeostasis"/>
    <property type="evidence" value="ECO:0007669"/>
    <property type="project" value="UniProtKB-ARBA"/>
</dbReference>
<sequence>MALEADFDLKNGIIDSETPVNSDLAALYKQSFAYHTFRVRSPEILASIVTSLAEDKDDLIATYGSATCADIEKISADITKLRSDILANATMLLFKDNEPDTAQWNAFLKQLPAEKRSYYTACWLYAECYMYRKIYSIFRGSATLGSFDYFRKQKHKSAEMSIDVMVAVTRATRESVRNERTFQKLLKLNLWGNRCDLSITSGKQVTPKDDAFEIVAELDANLLVDRSDSTWKSLESACSVDSIVEIILDNSGYELFTDLILAEYIIDKGLACKVRFNVKAIPWFISDVMVHDYHWKLDFLAKHENELLRELGKKLQLFTAQGKFEVAPMDYYWTSPYEFFRMQQMQPALYERLAKAKLLIIKGDLNYRKLIGDYNWNHTEAFETCLRGFRPTNLCTLRTIKAHLICGLPPGKSEELFAKNKEWMLTGEYGVIQFASN</sequence>
<dbReference type="InterPro" id="IPR036075">
    <property type="entry name" value="ARMT-1-like_metal-bd_sf"/>
</dbReference>
<dbReference type="InterPro" id="IPR039763">
    <property type="entry name" value="ARMT1"/>
</dbReference>
<dbReference type="GO" id="GO:0005634">
    <property type="term" value="C:nucleus"/>
    <property type="evidence" value="ECO:0007669"/>
    <property type="project" value="TreeGrafter"/>
</dbReference>
<dbReference type="GeneID" id="115632517"/>
<dbReference type="Gene3D" id="1.20.930.60">
    <property type="match status" value="1"/>
</dbReference>
<proteinExistence type="inferred from homology"/>
<accession>A0A6J2UC00</accession>
<dbReference type="GO" id="GO:0016462">
    <property type="term" value="F:pyrophosphatase activity"/>
    <property type="evidence" value="ECO:0007669"/>
    <property type="project" value="UniProtKB-ARBA"/>
</dbReference>
<evidence type="ECO:0000256" key="6">
    <source>
        <dbReference type="ARBA" id="ARBA00022801"/>
    </source>
</evidence>
<evidence type="ECO:0000256" key="2">
    <source>
        <dbReference type="ARBA" id="ARBA00001326"/>
    </source>
</evidence>
<comment type="catalytic activity">
    <reaction evidence="1 10">
        <text>L-glutamyl-[protein] + S-adenosyl-L-methionine = [protein]-L-glutamate 5-O-methyl ester + S-adenosyl-L-homocysteine</text>
        <dbReference type="Rhea" id="RHEA:24452"/>
        <dbReference type="Rhea" id="RHEA-COMP:10208"/>
        <dbReference type="Rhea" id="RHEA-COMP:10311"/>
        <dbReference type="ChEBI" id="CHEBI:29973"/>
        <dbReference type="ChEBI" id="CHEBI:57856"/>
        <dbReference type="ChEBI" id="CHEBI:59789"/>
        <dbReference type="ChEBI" id="CHEBI:82795"/>
    </reaction>
</comment>
<reference evidence="13" key="1">
    <citation type="submission" date="2025-08" db="UniProtKB">
        <authorList>
            <consortium name="RefSeq"/>
        </authorList>
    </citation>
    <scope>IDENTIFICATION</scope>
    <source>
        <strain evidence="13">11010-0011.00</strain>
        <tissue evidence="13">Whole body</tissue>
    </source>
</reference>
<keyword evidence="10" id="KW-0489">Methyltransferase</keyword>
<keyword evidence="4" id="KW-0533">Nickel</keyword>
<name>A0A6J2UC00_DROLE</name>
<dbReference type="OrthoDB" id="541375at2759"/>
<evidence type="ECO:0000256" key="8">
    <source>
        <dbReference type="ARBA" id="ARBA00045980"/>
    </source>
</evidence>
<dbReference type="Proteomes" id="UP000504634">
    <property type="component" value="Unplaced"/>
</dbReference>
<feature type="domain" description="Damage-control phosphatase ARMT1-like metal-binding" evidence="11">
    <location>
        <begin position="36"/>
        <end position="415"/>
    </location>
</feature>
<gene>
    <name evidence="13" type="primary">LOC115632517</name>
</gene>
<dbReference type="Pfam" id="PF01937">
    <property type="entry name" value="ARMT1-like_dom"/>
    <property type="match status" value="1"/>
</dbReference>
<comment type="similarity">
    <text evidence="3 10">Belongs to the damage-control phosphatase family. Sugar phosphate phosphatase III subfamily.</text>
</comment>
<comment type="domain">
    <text evidence="10">Subfamily III proteins have a conserved RTxK motif about 40-50 residues from the C-terminus; the threonine may be replaced by serine or cysteine.</text>
</comment>
<evidence type="ECO:0000256" key="7">
    <source>
        <dbReference type="ARBA" id="ARBA00023211"/>
    </source>
</evidence>
<evidence type="ECO:0000256" key="3">
    <source>
        <dbReference type="ARBA" id="ARBA00009519"/>
    </source>
</evidence>
<evidence type="ECO:0000313" key="12">
    <source>
        <dbReference type="Proteomes" id="UP000504634"/>
    </source>
</evidence>
<dbReference type="EC" id="3.1.3.-" evidence="10"/>
<dbReference type="EC" id="2.1.1.-" evidence="10"/>
<keyword evidence="7 10" id="KW-0464">Manganese</keyword>
<dbReference type="Gene3D" id="3.40.50.10880">
    <property type="entry name" value="Uncharacterised protein PF01937, DUF89, domain 3"/>
    <property type="match status" value="1"/>
</dbReference>
<dbReference type="GO" id="GO:0016791">
    <property type="term" value="F:phosphatase activity"/>
    <property type="evidence" value="ECO:0007669"/>
    <property type="project" value="TreeGrafter"/>
</dbReference>
<evidence type="ECO:0000256" key="5">
    <source>
        <dbReference type="ARBA" id="ARBA00022723"/>
    </source>
</evidence>
<evidence type="ECO:0000256" key="1">
    <source>
        <dbReference type="ARBA" id="ARBA00000807"/>
    </source>
</evidence>
<dbReference type="PANTHER" id="PTHR12260">
    <property type="entry name" value="DAMAGE-CONTROL PHOSPHATASE ARMT1"/>
    <property type="match status" value="1"/>
</dbReference>
<evidence type="ECO:0000256" key="9">
    <source>
        <dbReference type="ARBA" id="ARBA00048809"/>
    </source>
</evidence>
<evidence type="ECO:0000313" key="13">
    <source>
        <dbReference type="RefSeq" id="XP_030385570.1"/>
    </source>
</evidence>
<comment type="catalytic activity">
    <reaction evidence="9 10">
        <text>beta-D-fructose 6-phosphate = dihydroxyacetone + D-glyceraldehyde 3-phosphate</text>
        <dbReference type="Rhea" id="RHEA:28002"/>
        <dbReference type="ChEBI" id="CHEBI:16016"/>
        <dbReference type="ChEBI" id="CHEBI:57634"/>
        <dbReference type="ChEBI" id="CHEBI:59776"/>
    </reaction>
</comment>
<evidence type="ECO:0000256" key="4">
    <source>
        <dbReference type="ARBA" id="ARBA00022596"/>
    </source>
</evidence>
<keyword evidence="6 10" id="KW-0378">Hydrolase</keyword>
<dbReference type="GO" id="GO:0051998">
    <property type="term" value="F:protein carboxyl O-methyltransferase activity"/>
    <property type="evidence" value="ECO:0007669"/>
    <property type="project" value="UniProtKB-UniRule"/>
</dbReference>
<keyword evidence="10" id="KW-0808">Transferase</keyword>
<dbReference type="GO" id="GO:0006974">
    <property type="term" value="P:DNA damage response"/>
    <property type="evidence" value="ECO:0007669"/>
    <property type="project" value="TreeGrafter"/>
</dbReference>
<keyword evidence="12" id="KW-1185">Reference proteome</keyword>